<proteinExistence type="predicted"/>
<dbReference type="RefSeq" id="WP_181053491.1">
    <property type="nucleotide sequence ID" value="NZ_JACDXJ010000001.1"/>
</dbReference>
<feature type="region of interest" description="Disordered" evidence="1">
    <location>
        <begin position="1"/>
        <end position="20"/>
    </location>
</feature>
<name>A0A838BQN3_9HYPH</name>
<evidence type="ECO:0000256" key="1">
    <source>
        <dbReference type="SAM" id="MobiDB-lite"/>
    </source>
</evidence>
<reference evidence="2 3" key="1">
    <citation type="submission" date="2020-07" db="EMBL/GenBank/DDBJ databases">
        <title>Draft genome and description of Microvirga mediterraneensis Marseille-Q2068 sp. nov.</title>
        <authorList>
            <person name="Boxberger M."/>
        </authorList>
    </citation>
    <scope>NUCLEOTIDE SEQUENCE [LARGE SCALE GENOMIC DNA]</scope>
    <source>
        <strain evidence="2 3">Marseille-Q2068</strain>
    </source>
</reference>
<organism evidence="2 3">
    <name type="scientific">Microvirga mediterraneensis</name>
    <dbReference type="NCBI Taxonomy" id="2754695"/>
    <lineage>
        <taxon>Bacteria</taxon>
        <taxon>Pseudomonadati</taxon>
        <taxon>Pseudomonadota</taxon>
        <taxon>Alphaproteobacteria</taxon>
        <taxon>Hyphomicrobiales</taxon>
        <taxon>Methylobacteriaceae</taxon>
        <taxon>Microvirga</taxon>
    </lineage>
</organism>
<evidence type="ECO:0000313" key="3">
    <source>
        <dbReference type="Proteomes" id="UP000572984"/>
    </source>
</evidence>
<protein>
    <submittedName>
        <fullName evidence="2">Uncharacterized protein</fullName>
    </submittedName>
</protein>
<comment type="caution">
    <text evidence="2">The sequence shown here is derived from an EMBL/GenBank/DDBJ whole genome shotgun (WGS) entry which is preliminary data.</text>
</comment>
<accession>A0A838BQN3</accession>
<evidence type="ECO:0000313" key="2">
    <source>
        <dbReference type="EMBL" id="MBA1158064.1"/>
    </source>
</evidence>
<dbReference type="Proteomes" id="UP000572984">
    <property type="component" value="Unassembled WGS sequence"/>
</dbReference>
<dbReference type="AlphaFoldDB" id="A0A838BQN3"/>
<dbReference type="EMBL" id="JACDXJ010000001">
    <property type="protein sequence ID" value="MBA1158064.1"/>
    <property type="molecule type" value="Genomic_DNA"/>
</dbReference>
<sequence length="49" mass="5533">MTRSIARTPRKPKAARDGQGRATLVFRDFVRQLEKLDAKPPKTIRGAAR</sequence>
<keyword evidence="3" id="KW-1185">Reference proteome</keyword>
<gene>
    <name evidence="2" type="ORF">H0S73_18305</name>
</gene>